<dbReference type="Proteomes" id="UP001140091">
    <property type="component" value="Unassembled WGS sequence"/>
</dbReference>
<sequence>MGDPIDISFIEVGNSVSDIRSETITIKSLPECTNLLLRAFEVEEDQNPIDPSDVVRQLLTRLQGADPNDPSLSPDNNNSNFGHWHFTAGSITISTALDRWESVGSVAFACQLIAAALRIVKIARHVCFNRNVARDNLISEVYIGILFEKLWKIWENSHPQSSTSTTPDQDILRKQLQTIRKDQLQAWAKEHSIPIVNENQKECNKDSKFYIPP</sequence>
<organism evidence="1 2">
    <name type="scientific">Candolleomyces eurysporus</name>
    <dbReference type="NCBI Taxonomy" id="2828524"/>
    <lineage>
        <taxon>Eukaryota</taxon>
        <taxon>Fungi</taxon>
        <taxon>Dikarya</taxon>
        <taxon>Basidiomycota</taxon>
        <taxon>Agaricomycotina</taxon>
        <taxon>Agaricomycetes</taxon>
        <taxon>Agaricomycetidae</taxon>
        <taxon>Agaricales</taxon>
        <taxon>Agaricineae</taxon>
        <taxon>Psathyrellaceae</taxon>
        <taxon>Candolleomyces</taxon>
    </lineage>
</organism>
<protein>
    <submittedName>
        <fullName evidence="1">Uncharacterized protein</fullName>
    </submittedName>
</protein>
<feature type="non-terminal residue" evidence="1">
    <location>
        <position position="213"/>
    </location>
</feature>
<proteinExistence type="predicted"/>
<dbReference type="OrthoDB" id="3227833at2759"/>
<dbReference type="AlphaFoldDB" id="A0A9W8IYH2"/>
<name>A0A9W8IYH2_9AGAR</name>
<dbReference type="EMBL" id="JANBPK010001133">
    <property type="protein sequence ID" value="KAJ2925676.1"/>
    <property type="molecule type" value="Genomic_DNA"/>
</dbReference>
<reference evidence="1" key="1">
    <citation type="submission" date="2022-06" db="EMBL/GenBank/DDBJ databases">
        <title>Genome Sequence of Candolleomyces eurysporus.</title>
        <authorList>
            <person name="Buettner E."/>
        </authorList>
    </citation>
    <scope>NUCLEOTIDE SEQUENCE</scope>
    <source>
        <strain evidence="1">VTCC 930004</strain>
    </source>
</reference>
<gene>
    <name evidence="1" type="ORF">H1R20_g11417</name>
</gene>
<evidence type="ECO:0000313" key="2">
    <source>
        <dbReference type="Proteomes" id="UP001140091"/>
    </source>
</evidence>
<accession>A0A9W8IYH2</accession>
<comment type="caution">
    <text evidence="1">The sequence shown here is derived from an EMBL/GenBank/DDBJ whole genome shotgun (WGS) entry which is preliminary data.</text>
</comment>
<evidence type="ECO:0000313" key="1">
    <source>
        <dbReference type="EMBL" id="KAJ2925676.1"/>
    </source>
</evidence>
<keyword evidence="2" id="KW-1185">Reference proteome</keyword>